<dbReference type="InterPro" id="IPR050266">
    <property type="entry name" value="AB_hydrolase_sf"/>
</dbReference>
<dbReference type="RefSeq" id="WP_386738687.1">
    <property type="nucleotide sequence ID" value="NZ_JBHSMG010000001.1"/>
</dbReference>
<sequence>MTDRILTRPGADIAYSISGSGPVVVSAHGLTSSRSNEDLLGLSPEPLAAQHTVVRYDARGHGRSTGKLSADDYRWSRLADDLLALIDEVSPDAPVDAIGASMGCGTVLHAVLRDPERFRRLVLVIPPTAWETRSAQVAGYETMAKVIENRGIDAFLELAARSPNPPAVPADLVIRPDIDETLLPVVLRGAARSDLPPADEIAGIAQPVLILAWTGDPTHPLSTAERLLALLPHARMQVAQSPAELREWTRIEEEFLAP</sequence>
<dbReference type="PANTHER" id="PTHR43798:SF31">
    <property type="entry name" value="AB HYDROLASE SUPERFAMILY PROTEIN YCLE"/>
    <property type="match status" value="1"/>
</dbReference>
<keyword evidence="4" id="KW-1185">Reference proteome</keyword>
<dbReference type="Pfam" id="PF00561">
    <property type="entry name" value="Abhydrolase_1"/>
    <property type="match status" value="1"/>
</dbReference>
<dbReference type="SUPFAM" id="SSF53474">
    <property type="entry name" value="alpha/beta-Hydrolases"/>
    <property type="match status" value="1"/>
</dbReference>
<dbReference type="Proteomes" id="UP001596039">
    <property type="component" value="Unassembled WGS sequence"/>
</dbReference>
<evidence type="ECO:0000256" key="1">
    <source>
        <dbReference type="ARBA" id="ARBA00022801"/>
    </source>
</evidence>
<name>A0ABW0NPC1_9MICO</name>
<proteinExistence type="predicted"/>
<gene>
    <name evidence="3" type="ORF">ACFPJ4_02385</name>
</gene>
<protein>
    <submittedName>
        <fullName evidence="3">Alpha/beta fold hydrolase</fullName>
    </submittedName>
</protein>
<evidence type="ECO:0000259" key="2">
    <source>
        <dbReference type="Pfam" id="PF00561"/>
    </source>
</evidence>
<evidence type="ECO:0000313" key="3">
    <source>
        <dbReference type="EMBL" id="MFC5501083.1"/>
    </source>
</evidence>
<feature type="domain" description="AB hydrolase-1" evidence="2">
    <location>
        <begin position="22"/>
        <end position="130"/>
    </location>
</feature>
<dbReference type="InterPro" id="IPR029058">
    <property type="entry name" value="AB_hydrolase_fold"/>
</dbReference>
<accession>A0ABW0NPC1</accession>
<evidence type="ECO:0000313" key="4">
    <source>
        <dbReference type="Proteomes" id="UP001596039"/>
    </source>
</evidence>
<dbReference type="PRINTS" id="PR00111">
    <property type="entry name" value="ABHYDROLASE"/>
</dbReference>
<reference evidence="4" key="1">
    <citation type="journal article" date="2019" name="Int. J. Syst. Evol. Microbiol.">
        <title>The Global Catalogue of Microorganisms (GCM) 10K type strain sequencing project: providing services to taxonomists for standard genome sequencing and annotation.</title>
        <authorList>
            <consortium name="The Broad Institute Genomics Platform"/>
            <consortium name="The Broad Institute Genome Sequencing Center for Infectious Disease"/>
            <person name="Wu L."/>
            <person name="Ma J."/>
        </authorList>
    </citation>
    <scope>NUCLEOTIDE SEQUENCE [LARGE SCALE GENOMIC DNA]</scope>
    <source>
        <strain evidence="4">CGMCC 4.6997</strain>
    </source>
</reference>
<dbReference type="EMBL" id="JBHSMG010000001">
    <property type="protein sequence ID" value="MFC5501083.1"/>
    <property type="molecule type" value="Genomic_DNA"/>
</dbReference>
<dbReference type="PANTHER" id="PTHR43798">
    <property type="entry name" value="MONOACYLGLYCEROL LIPASE"/>
    <property type="match status" value="1"/>
</dbReference>
<dbReference type="GO" id="GO:0016787">
    <property type="term" value="F:hydrolase activity"/>
    <property type="evidence" value="ECO:0007669"/>
    <property type="project" value="UniProtKB-KW"/>
</dbReference>
<comment type="caution">
    <text evidence="3">The sequence shown here is derived from an EMBL/GenBank/DDBJ whole genome shotgun (WGS) entry which is preliminary data.</text>
</comment>
<dbReference type="Gene3D" id="3.40.50.1820">
    <property type="entry name" value="alpha/beta hydrolase"/>
    <property type="match status" value="1"/>
</dbReference>
<dbReference type="InterPro" id="IPR000073">
    <property type="entry name" value="AB_hydrolase_1"/>
</dbReference>
<keyword evidence="1 3" id="KW-0378">Hydrolase</keyword>
<organism evidence="3 4">
    <name type="scientific">Lysinimonas soli</name>
    <dbReference type="NCBI Taxonomy" id="1074233"/>
    <lineage>
        <taxon>Bacteria</taxon>
        <taxon>Bacillati</taxon>
        <taxon>Actinomycetota</taxon>
        <taxon>Actinomycetes</taxon>
        <taxon>Micrococcales</taxon>
        <taxon>Microbacteriaceae</taxon>
        <taxon>Lysinimonas</taxon>
    </lineage>
</organism>